<dbReference type="InterPro" id="IPR043502">
    <property type="entry name" value="DNA/RNA_pol_sf"/>
</dbReference>
<dbReference type="PANTHER" id="PTHR33064:SF37">
    <property type="entry name" value="RIBONUCLEASE H"/>
    <property type="match status" value="1"/>
</dbReference>
<feature type="region of interest" description="Disordered" evidence="1">
    <location>
        <begin position="342"/>
        <end position="412"/>
    </location>
</feature>
<keyword evidence="3" id="KW-1185">Reference proteome</keyword>
<accession>A0A2P4XGU1</accession>
<evidence type="ECO:0000256" key="1">
    <source>
        <dbReference type="SAM" id="MobiDB-lite"/>
    </source>
</evidence>
<comment type="caution">
    <text evidence="2">The sequence shown here is derived from an EMBL/GenBank/DDBJ whole genome shotgun (WGS) entry which is preliminary data.</text>
</comment>
<name>A0A2P4XGU1_9STRA</name>
<dbReference type="EMBL" id="NCKW01011054">
    <property type="protein sequence ID" value="POM64770.1"/>
    <property type="molecule type" value="Genomic_DNA"/>
</dbReference>
<gene>
    <name evidence="2" type="ORF">PHPALM_19656</name>
</gene>
<proteinExistence type="predicted"/>
<dbReference type="InterPro" id="IPR051320">
    <property type="entry name" value="Viral_Replic_Matur_Polypro"/>
</dbReference>
<organism evidence="2 3">
    <name type="scientific">Phytophthora palmivora</name>
    <dbReference type="NCBI Taxonomy" id="4796"/>
    <lineage>
        <taxon>Eukaryota</taxon>
        <taxon>Sar</taxon>
        <taxon>Stramenopiles</taxon>
        <taxon>Oomycota</taxon>
        <taxon>Peronosporomycetes</taxon>
        <taxon>Peronosporales</taxon>
        <taxon>Peronosporaceae</taxon>
        <taxon>Phytophthora</taxon>
    </lineage>
</organism>
<evidence type="ECO:0000313" key="2">
    <source>
        <dbReference type="EMBL" id="POM64770.1"/>
    </source>
</evidence>
<sequence>MSSPDHGSRDLTMEALISPRVRVEDVIVAQRQTRTFESSLARSIQAESEQKVEEVAMNAEVGQQLTIEQLNLFQQREESLAAKTAEYLQQQYDNQVELNTSQAALSAQFEEQQNALAQQYQLMREAAETVGQQSRAGQSTRVADDDELMTEEGASVGRNEPAITVATGANIPVPPVYRGSTEKEKKAFMDSYLHYKRRITALNQGSYGRVFVMPLSACIEHRTLVRICMYELGKPETEITEEEWKAYFVAARRPEIQDHARLTQAMRALSMDMDDFPIDEPKVSVEFRCAALKPPALKRTVVTELKRAVHESTKKSVKVFVDKLRSRVSAFLIFESAILQTTGGGGSQAQSQPKPSNTTRSTGRFQQKGETTAGVDPKTKGGGSSGASNAQKTSAAKKPESQDRPPRKRFKCGDLTHGVFQCPLANATEDKELYDKNRKPSKPVGAIAISEAQPVSPPAEPTAAKTLGPLPCLVNQMLDAWAKPDSGAEVSVVTPRMLQEFTAQGQWLQCRDLKQWESIKGITTAPMVIKQEVKLGLRFDTVNGGLTLKNLTCWVVSGGLARGMGDILLSEGVMEHLGYNAQALLDQARNLREVYDMDEAVPTSVVRNVLSYAVATSSHIEATPEEQELQPEEEQHYFPDVGIDQDSEEARAREWSILEDKLNEASGLGCSAVLRDELAKILFQYRDVFRIQLGRDPPVDMPPLKVTLKPNATPARCKARRYPAEHRAFMKKHVKELIDARLCYRNLHSKWCSPPLVVKKVDPGDFRATVDVRRVNAQTLRLLWPMPILEVIMDYLTDSELYFLLGFFQGYWQFILSLECQELFSFLTDMGIFTPTRVLMGGTDSVAYC</sequence>
<evidence type="ECO:0008006" key="4">
    <source>
        <dbReference type="Google" id="ProtNLM"/>
    </source>
</evidence>
<dbReference type="Proteomes" id="UP000237271">
    <property type="component" value="Unassembled WGS sequence"/>
</dbReference>
<dbReference type="Gene3D" id="3.10.10.10">
    <property type="entry name" value="HIV Type 1 Reverse Transcriptase, subunit A, domain 1"/>
    <property type="match status" value="1"/>
</dbReference>
<dbReference type="PANTHER" id="PTHR33064">
    <property type="entry name" value="POL PROTEIN"/>
    <property type="match status" value="1"/>
</dbReference>
<dbReference type="Gene3D" id="3.30.70.270">
    <property type="match status" value="1"/>
</dbReference>
<dbReference type="SUPFAM" id="SSF56672">
    <property type="entry name" value="DNA/RNA polymerases"/>
    <property type="match status" value="1"/>
</dbReference>
<dbReference type="AlphaFoldDB" id="A0A2P4XGU1"/>
<protein>
    <recommendedName>
        <fullName evidence="4">Reverse transcriptase</fullName>
    </recommendedName>
</protein>
<evidence type="ECO:0000313" key="3">
    <source>
        <dbReference type="Proteomes" id="UP000237271"/>
    </source>
</evidence>
<dbReference type="InterPro" id="IPR043128">
    <property type="entry name" value="Rev_trsase/Diguanyl_cyclase"/>
</dbReference>
<feature type="compositionally biased region" description="Polar residues" evidence="1">
    <location>
        <begin position="353"/>
        <end position="370"/>
    </location>
</feature>
<dbReference type="OrthoDB" id="113362at2759"/>
<reference evidence="2 3" key="1">
    <citation type="journal article" date="2017" name="Genome Biol. Evol.">
        <title>Phytophthora megakarya and P. palmivora, closely related causal agents of cacao black pod rot, underwent increases in genome sizes and gene numbers by different mechanisms.</title>
        <authorList>
            <person name="Ali S.S."/>
            <person name="Shao J."/>
            <person name="Lary D.J."/>
            <person name="Kronmiller B."/>
            <person name="Shen D."/>
            <person name="Strem M.D."/>
            <person name="Amoako-Attah I."/>
            <person name="Akrofi A.Y."/>
            <person name="Begoude B.A."/>
            <person name="Ten Hoopen G.M."/>
            <person name="Coulibaly K."/>
            <person name="Kebe B.I."/>
            <person name="Melnick R.L."/>
            <person name="Guiltinan M.J."/>
            <person name="Tyler B.M."/>
            <person name="Meinhardt L.W."/>
            <person name="Bailey B.A."/>
        </authorList>
    </citation>
    <scope>NUCLEOTIDE SEQUENCE [LARGE SCALE GENOMIC DNA]</scope>
    <source>
        <strain evidence="3">sbr112.9</strain>
    </source>
</reference>